<dbReference type="HOGENOM" id="CLU_004549_6_0_0"/>
<evidence type="ECO:0000313" key="2">
    <source>
        <dbReference type="EMBL" id="BAE81492.1"/>
    </source>
</evidence>
<accession>Q253P6</accession>
<gene>
    <name evidence="2" type="primary">omp12</name>
    <name evidence="2" type="ordered locus">CF0720</name>
</gene>
<name>Q253P6_CHLFF</name>
<dbReference type="Proteomes" id="UP000001260">
    <property type="component" value="Chromosome"/>
</dbReference>
<protein>
    <submittedName>
        <fullName evidence="2">Outer membrane protein</fullName>
    </submittedName>
</protein>
<evidence type="ECO:0000259" key="1">
    <source>
        <dbReference type="PROSITE" id="PS51208"/>
    </source>
</evidence>
<feature type="domain" description="Autotransporter" evidence="1">
    <location>
        <begin position="1"/>
        <end position="283"/>
    </location>
</feature>
<dbReference type="InterPro" id="IPR036709">
    <property type="entry name" value="Autotransporte_beta_dom_sf"/>
</dbReference>
<evidence type="ECO:0000313" key="3">
    <source>
        <dbReference type="Proteomes" id="UP000001260"/>
    </source>
</evidence>
<dbReference type="STRING" id="264202.CF0720"/>
<dbReference type="EMBL" id="AP006861">
    <property type="protein sequence ID" value="BAE81492.1"/>
    <property type="molecule type" value="Genomic_DNA"/>
</dbReference>
<dbReference type="InterPro" id="IPR005546">
    <property type="entry name" value="Autotransporte_beta"/>
</dbReference>
<dbReference type="Gene3D" id="2.40.128.130">
    <property type="entry name" value="Autotransporter beta-domain"/>
    <property type="match status" value="1"/>
</dbReference>
<dbReference type="PROSITE" id="PS51208">
    <property type="entry name" value="AUTOTRANSPORTER"/>
    <property type="match status" value="1"/>
</dbReference>
<dbReference type="AlphaFoldDB" id="Q253P6"/>
<dbReference type="SUPFAM" id="SSF103515">
    <property type="entry name" value="Autotransporter"/>
    <property type="match status" value="1"/>
</dbReference>
<dbReference type="Pfam" id="PF03797">
    <property type="entry name" value="Autotransporter"/>
    <property type="match status" value="1"/>
</dbReference>
<proteinExistence type="predicted"/>
<sequence length="283" mass="32128">MSNFFHRDATKLQKGFRHISSGYVVGASTQPISDKVVDFAFCQMFGKSKDYHLTELSSHIYAASVHTKYEKLLHRFKFSNKKGFILTKLPEQIPVILDAQLSYSSSRNSMTTKHAPNPSSRGKWNNHCVAGEVGGYVPMVIDNPMLDEFSPFMKLCLVFVQQEDFKETKGGDENRNFQSAHFVNLSLPIGVKFEKTNKYNIYNVSLVYQPDIYRDAPKSRVFLPSKDTTWSTGATNLARQALILDGSNHHHLTDSFEVFCHGAFELRGSSRNYNIDLGGKYKF</sequence>
<dbReference type="eggNOG" id="COG3468">
    <property type="taxonomic scope" value="Bacteria"/>
</dbReference>
<keyword evidence="3" id="KW-1185">Reference proteome</keyword>
<reference evidence="2 3" key="1">
    <citation type="journal article" date="2006" name="DNA Res.">
        <title>Genome sequence of the cat pathogen, Chlamydophila felis.</title>
        <authorList>
            <person name="Azuma Y."/>
            <person name="Hirakawa H."/>
            <person name="Yamashita A."/>
            <person name="Cai Y."/>
            <person name="Rahman M.A."/>
            <person name="Suzuki H."/>
            <person name="Mitaku S."/>
            <person name="Toh H."/>
            <person name="Goto S."/>
            <person name="Murakami T."/>
            <person name="Sugi K."/>
            <person name="Hayashi H."/>
            <person name="Fukushi H."/>
            <person name="Hattori M."/>
            <person name="Kuhara S."/>
            <person name="Shirai M."/>
        </authorList>
    </citation>
    <scope>NUCLEOTIDE SEQUENCE [LARGE SCALE GENOMIC DNA]</scope>
    <source>
        <strain evidence="2 3">Fe/C-56</strain>
    </source>
</reference>
<dbReference type="KEGG" id="cfe:CF0720"/>
<dbReference type="SMART" id="SM00869">
    <property type="entry name" value="Autotransporter"/>
    <property type="match status" value="1"/>
</dbReference>
<organism evidence="2 3">
    <name type="scientific">Chlamydia felis (strain Fe/C-56)</name>
    <name type="common">Chlamydophila felis</name>
    <dbReference type="NCBI Taxonomy" id="264202"/>
    <lineage>
        <taxon>Bacteria</taxon>
        <taxon>Pseudomonadati</taxon>
        <taxon>Chlamydiota</taxon>
        <taxon>Chlamydiia</taxon>
        <taxon>Chlamydiales</taxon>
        <taxon>Chlamydiaceae</taxon>
        <taxon>Chlamydia/Chlamydophila group</taxon>
        <taxon>Chlamydia</taxon>
    </lineage>
</organism>